<dbReference type="AlphaFoldDB" id="A0A8S2G3Y6"/>
<feature type="coiled-coil region" evidence="4">
    <location>
        <begin position="57"/>
        <end position="111"/>
    </location>
</feature>
<evidence type="ECO:0000256" key="2">
    <source>
        <dbReference type="ARBA" id="ARBA00023125"/>
    </source>
</evidence>
<dbReference type="EMBL" id="CAJOBA010082688">
    <property type="protein sequence ID" value="CAF4449156.1"/>
    <property type="molecule type" value="Genomic_DNA"/>
</dbReference>
<dbReference type="InterPro" id="IPR046347">
    <property type="entry name" value="bZIP_sf"/>
</dbReference>
<organism evidence="7 9">
    <name type="scientific">Didymodactylos carnosus</name>
    <dbReference type="NCBI Taxonomy" id="1234261"/>
    <lineage>
        <taxon>Eukaryota</taxon>
        <taxon>Metazoa</taxon>
        <taxon>Spiralia</taxon>
        <taxon>Gnathifera</taxon>
        <taxon>Rotifera</taxon>
        <taxon>Eurotatoria</taxon>
        <taxon>Bdelloidea</taxon>
        <taxon>Philodinida</taxon>
        <taxon>Philodinidae</taxon>
        <taxon>Didymodactylos</taxon>
    </lineage>
</organism>
<dbReference type="Proteomes" id="UP000682733">
    <property type="component" value="Unassembled WGS sequence"/>
</dbReference>
<evidence type="ECO:0000313" key="8">
    <source>
        <dbReference type="EMBL" id="CAF4449156.1"/>
    </source>
</evidence>
<feature type="compositionally biased region" description="Low complexity" evidence="5">
    <location>
        <begin position="9"/>
        <end position="33"/>
    </location>
</feature>
<dbReference type="EMBL" id="CAJNOK010057443">
    <property type="protein sequence ID" value="CAF1626347.1"/>
    <property type="molecule type" value="Genomic_DNA"/>
</dbReference>
<proteinExistence type="predicted"/>
<comment type="caution">
    <text evidence="7">The sequence shown here is derived from an EMBL/GenBank/DDBJ whole genome shotgun (WGS) entry which is preliminary data.</text>
</comment>
<evidence type="ECO:0000313" key="7">
    <source>
        <dbReference type="EMBL" id="CAF1626347.1"/>
    </source>
</evidence>
<dbReference type="SMART" id="SM00338">
    <property type="entry name" value="BRLZ"/>
    <property type="match status" value="1"/>
</dbReference>
<keyword evidence="3" id="KW-0804">Transcription</keyword>
<sequence>MCTGNVPPSNTQTTTTQSSSSTSSSSIRSTYDTTSSYNIKDGSVISDNSIEYIDTLNQEQKRQIRRARNRAAAEKVRVRRLGIEEQLTKEIKDLEQQKSYLVNNINELENKKLLLQTRFMTHEYLCMNNNKIDGTISLNENDFSLINNQLQSNDNNNNNNKVTNLYNTANDFQSMDTTDIFSNTSTLIQLSSSEIKNDLLFEFNDLDNILNNPQSSYVYAEDDEFNELLTMS</sequence>
<reference evidence="7" key="1">
    <citation type="submission" date="2021-02" db="EMBL/GenBank/DDBJ databases">
        <authorList>
            <person name="Nowell W R."/>
        </authorList>
    </citation>
    <scope>NUCLEOTIDE SEQUENCE</scope>
</reference>
<evidence type="ECO:0000256" key="3">
    <source>
        <dbReference type="ARBA" id="ARBA00023163"/>
    </source>
</evidence>
<keyword evidence="4" id="KW-0175">Coiled coil</keyword>
<dbReference type="Gene3D" id="1.20.5.170">
    <property type="match status" value="1"/>
</dbReference>
<dbReference type="PANTHER" id="PTHR23351:SF24">
    <property type="entry name" value="ACTIVATING TRANSCRIPTION FACTOR 3-RELATED"/>
    <property type="match status" value="1"/>
</dbReference>
<dbReference type="GO" id="GO:0000981">
    <property type="term" value="F:DNA-binding transcription factor activity, RNA polymerase II-specific"/>
    <property type="evidence" value="ECO:0007669"/>
    <property type="project" value="TreeGrafter"/>
</dbReference>
<evidence type="ECO:0000256" key="1">
    <source>
        <dbReference type="ARBA" id="ARBA00023015"/>
    </source>
</evidence>
<evidence type="ECO:0000313" key="9">
    <source>
        <dbReference type="Proteomes" id="UP000677228"/>
    </source>
</evidence>
<keyword evidence="2" id="KW-0238">DNA-binding</keyword>
<dbReference type="PROSITE" id="PS50217">
    <property type="entry name" value="BZIP"/>
    <property type="match status" value="1"/>
</dbReference>
<feature type="domain" description="BZIP" evidence="6">
    <location>
        <begin position="59"/>
        <end position="122"/>
    </location>
</feature>
<accession>A0A8S2G3Y6</accession>
<dbReference type="SUPFAM" id="SSF57959">
    <property type="entry name" value="Leucine zipper domain"/>
    <property type="match status" value="1"/>
</dbReference>
<dbReference type="PROSITE" id="PS00036">
    <property type="entry name" value="BZIP_BASIC"/>
    <property type="match status" value="1"/>
</dbReference>
<gene>
    <name evidence="7" type="ORF">OVA965_LOCUS43467</name>
    <name evidence="8" type="ORF">TMI583_LOCUS45744</name>
</gene>
<dbReference type="PANTHER" id="PTHR23351">
    <property type="entry name" value="FOS TRANSCRIPTION FACTOR-RELATED"/>
    <property type="match status" value="1"/>
</dbReference>
<evidence type="ECO:0000259" key="6">
    <source>
        <dbReference type="PROSITE" id="PS50217"/>
    </source>
</evidence>
<dbReference type="GO" id="GO:0000978">
    <property type="term" value="F:RNA polymerase II cis-regulatory region sequence-specific DNA binding"/>
    <property type="evidence" value="ECO:0007669"/>
    <property type="project" value="TreeGrafter"/>
</dbReference>
<protein>
    <recommendedName>
        <fullName evidence="6">BZIP domain-containing protein</fullName>
    </recommendedName>
</protein>
<dbReference type="Proteomes" id="UP000677228">
    <property type="component" value="Unassembled WGS sequence"/>
</dbReference>
<name>A0A8S2G3Y6_9BILA</name>
<keyword evidence="1" id="KW-0805">Transcription regulation</keyword>
<evidence type="ECO:0000256" key="4">
    <source>
        <dbReference type="SAM" id="Coils"/>
    </source>
</evidence>
<dbReference type="InterPro" id="IPR004827">
    <property type="entry name" value="bZIP"/>
</dbReference>
<feature type="region of interest" description="Disordered" evidence="5">
    <location>
        <begin position="1"/>
        <end position="33"/>
    </location>
</feature>
<evidence type="ECO:0000256" key="5">
    <source>
        <dbReference type="SAM" id="MobiDB-lite"/>
    </source>
</evidence>
<dbReference type="InterPro" id="IPR000837">
    <property type="entry name" value="AP-1"/>
</dbReference>
<dbReference type="GO" id="GO:0005634">
    <property type="term" value="C:nucleus"/>
    <property type="evidence" value="ECO:0007669"/>
    <property type="project" value="TreeGrafter"/>
</dbReference>